<dbReference type="AlphaFoldDB" id="A0A4P9W7K4"/>
<name>A0A4P9W7K4_9FUNG</name>
<evidence type="ECO:0000256" key="1">
    <source>
        <dbReference type="SAM" id="MobiDB-lite"/>
    </source>
</evidence>
<feature type="compositionally biased region" description="Basic residues" evidence="1">
    <location>
        <begin position="106"/>
        <end position="119"/>
    </location>
</feature>
<feature type="compositionally biased region" description="Polar residues" evidence="1">
    <location>
        <begin position="35"/>
        <end position="44"/>
    </location>
</feature>
<feature type="region of interest" description="Disordered" evidence="1">
    <location>
        <begin position="1"/>
        <end position="128"/>
    </location>
</feature>
<keyword evidence="3" id="KW-1185">Reference proteome</keyword>
<reference evidence="3" key="1">
    <citation type="journal article" date="2018" name="Nat. Microbiol.">
        <title>Leveraging single-cell genomics to expand the fungal tree of life.</title>
        <authorList>
            <person name="Ahrendt S.R."/>
            <person name="Quandt C.A."/>
            <person name="Ciobanu D."/>
            <person name="Clum A."/>
            <person name="Salamov A."/>
            <person name="Andreopoulos B."/>
            <person name="Cheng J.F."/>
            <person name="Woyke T."/>
            <person name="Pelin A."/>
            <person name="Henrissat B."/>
            <person name="Reynolds N.K."/>
            <person name="Benny G.L."/>
            <person name="Smith M.E."/>
            <person name="James T.Y."/>
            <person name="Grigoriev I.V."/>
        </authorList>
    </citation>
    <scope>NUCLEOTIDE SEQUENCE [LARGE SCALE GENOMIC DNA]</scope>
</reference>
<evidence type="ECO:0000313" key="2">
    <source>
        <dbReference type="EMBL" id="RKO87018.1"/>
    </source>
</evidence>
<gene>
    <name evidence="2" type="ORF">BDK51DRAFT_28058</name>
</gene>
<evidence type="ECO:0000313" key="3">
    <source>
        <dbReference type="Proteomes" id="UP000269721"/>
    </source>
</evidence>
<sequence>MAGQDGWSGDTGREPEILVSRPGGEPKARAADLGPSSSFASGADNQIGKGKIDKGSGDMGDLIEQKQQRGHHFKQTKQPPPHPDPQSFDPAETSTCSRLDANALQRHGHGPDRKRHKTSKTLSSIPTQRGIQSSFAIRKPEATKTHLGANLKFAGACPIQRVRAPHEGLKEVAPIIQEQAVGQALREDIEEADGDVAVKIRKPLSEVAASVFNTDCVGAPVLKTVSCKVLEDLEAFAGTDVPWLAIFDLSKDPRLRREGRRRAES</sequence>
<protein>
    <submittedName>
        <fullName evidence="2">Uncharacterized protein</fullName>
    </submittedName>
</protein>
<dbReference type="EMBL" id="KZ997741">
    <property type="protein sequence ID" value="RKO87018.1"/>
    <property type="molecule type" value="Genomic_DNA"/>
</dbReference>
<proteinExistence type="predicted"/>
<organism evidence="2 3">
    <name type="scientific">Blyttiomyces helicus</name>
    <dbReference type="NCBI Taxonomy" id="388810"/>
    <lineage>
        <taxon>Eukaryota</taxon>
        <taxon>Fungi</taxon>
        <taxon>Fungi incertae sedis</taxon>
        <taxon>Chytridiomycota</taxon>
        <taxon>Chytridiomycota incertae sedis</taxon>
        <taxon>Chytridiomycetes</taxon>
        <taxon>Chytridiomycetes incertae sedis</taxon>
        <taxon>Blyttiomyces</taxon>
    </lineage>
</organism>
<dbReference type="Proteomes" id="UP000269721">
    <property type="component" value="Unassembled WGS sequence"/>
</dbReference>
<accession>A0A4P9W7K4</accession>